<dbReference type="PROSITE" id="PS51882">
    <property type="entry name" value="G_ALPHA"/>
    <property type="match status" value="1"/>
</dbReference>
<evidence type="ECO:0000256" key="5">
    <source>
        <dbReference type="PIRSR" id="PIRSR601019-1"/>
    </source>
</evidence>
<feature type="compositionally biased region" description="Polar residues" evidence="7">
    <location>
        <begin position="117"/>
        <end position="132"/>
    </location>
</feature>
<dbReference type="OrthoDB" id="5817230at2759"/>
<dbReference type="FunFam" id="3.40.50.300:FF:000692">
    <property type="entry name" value="Guanine nucleotide-binding protein subunit alpha"/>
    <property type="match status" value="1"/>
</dbReference>
<dbReference type="GO" id="GO:0005834">
    <property type="term" value="C:heterotrimeric G-protein complex"/>
    <property type="evidence" value="ECO:0007669"/>
    <property type="project" value="TreeGrafter"/>
</dbReference>
<evidence type="ECO:0000256" key="6">
    <source>
        <dbReference type="PIRSR" id="PIRSR601019-2"/>
    </source>
</evidence>
<evidence type="ECO:0000313" key="8">
    <source>
        <dbReference type="EMBL" id="EDR05340.1"/>
    </source>
</evidence>
<organism evidence="9">
    <name type="scientific">Laccaria bicolor (strain S238N-H82 / ATCC MYA-4686)</name>
    <name type="common">Bicoloured deceiver</name>
    <name type="synonym">Laccaria laccata var. bicolor</name>
    <dbReference type="NCBI Taxonomy" id="486041"/>
    <lineage>
        <taxon>Eukaryota</taxon>
        <taxon>Fungi</taxon>
        <taxon>Dikarya</taxon>
        <taxon>Basidiomycota</taxon>
        <taxon>Agaricomycotina</taxon>
        <taxon>Agaricomycetes</taxon>
        <taxon>Agaricomycetidae</taxon>
        <taxon>Agaricales</taxon>
        <taxon>Agaricineae</taxon>
        <taxon>Hydnangiaceae</taxon>
        <taxon>Laccaria</taxon>
    </lineage>
</organism>
<dbReference type="Pfam" id="PF00503">
    <property type="entry name" value="G-alpha"/>
    <property type="match status" value="2"/>
</dbReference>
<dbReference type="AlphaFoldDB" id="B0DJ46"/>
<feature type="binding site" evidence="5">
    <location>
        <begin position="273"/>
        <end position="276"/>
    </location>
    <ligand>
        <name>GTP</name>
        <dbReference type="ChEBI" id="CHEBI:37565"/>
    </ligand>
</feature>
<keyword evidence="9" id="KW-1185">Reference proteome</keyword>
<dbReference type="KEGG" id="lbc:LACBIDRAFT_329755"/>
<sequence length="365" mass="40899">MEATDHDPLAIFMRPPPNETPTERGAREEREAHARQISDQIDEQLKKDKAALKRQNGFVRLLLLGQSESGKSTTIKNFRMKYSHAQWKAERLSWRAVIQLNLVRSVLTILDTIQTEMDGTTSTPTPSVVQETSSHKEDQEEDDPIPCATTSGVGILANISRRSSLSKDSNSSLRTTLSSQHQILKLRLEPLRRVEADLKKHLGAGSDEEEFDSSASLGVDPLGPSSSSLAISCFDERLQEDSKINRLKDSLLLWRCVCSSKLLVKATLILFLNKCDILNRKLKSGVMVKKFLPNYGERPNEAGSVIKYLEKKFKDILKEQSLVPRMCYCYATSVTDTEATANTLKTGWFPILGVNAFSDGSWLRQ</sequence>
<evidence type="ECO:0000313" key="9">
    <source>
        <dbReference type="Proteomes" id="UP000001194"/>
    </source>
</evidence>
<gene>
    <name evidence="8" type="ORF">LACBIDRAFT_329755</name>
</gene>
<feature type="region of interest" description="Disordered" evidence="7">
    <location>
        <begin position="1"/>
        <end position="33"/>
    </location>
</feature>
<dbReference type="GO" id="GO:0005737">
    <property type="term" value="C:cytoplasm"/>
    <property type="evidence" value="ECO:0007669"/>
    <property type="project" value="TreeGrafter"/>
</dbReference>
<dbReference type="GeneID" id="6079664"/>
<dbReference type="SUPFAM" id="SSF52540">
    <property type="entry name" value="P-loop containing nucleoside triphosphate hydrolases"/>
    <property type="match status" value="1"/>
</dbReference>
<dbReference type="PANTHER" id="PTHR10218:SF302">
    <property type="entry name" value="GUANINE NUCLEOTIDE-BINDING PROTEIN ALPHA-5 SUBUNIT"/>
    <property type="match status" value="1"/>
</dbReference>
<evidence type="ECO:0000256" key="7">
    <source>
        <dbReference type="SAM" id="MobiDB-lite"/>
    </source>
</evidence>
<accession>B0DJ46</accession>
<feature type="binding site" evidence="5">
    <location>
        <begin position="68"/>
        <end position="73"/>
    </location>
    <ligand>
        <name>GTP</name>
        <dbReference type="ChEBI" id="CHEBI:37565"/>
    </ligand>
</feature>
<dbReference type="PANTHER" id="PTHR10218">
    <property type="entry name" value="GTP-BINDING PROTEIN ALPHA SUBUNIT"/>
    <property type="match status" value="1"/>
</dbReference>
<evidence type="ECO:0000256" key="3">
    <source>
        <dbReference type="ARBA" id="ARBA00023134"/>
    </source>
</evidence>
<dbReference type="InterPro" id="IPR001019">
    <property type="entry name" value="Gprotein_alpha_su"/>
</dbReference>
<protein>
    <submittedName>
        <fullName evidence="8">Heterotrimeric G protein alpha subunit B</fullName>
    </submittedName>
</protein>
<dbReference type="GO" id="GO:0001664">
    <property type="term" value="F:G protein-coupled receptor binding"/>
    <property type="evidence" value="ECO:0007669"/>
    <property type="project" value="TreeGrafter"/>
</dbReference>
<evidence type="ECO:0000256" key="4">
    <source>
        <dbReference type="ARBA" id="ARBA00023224"/>
    </source>
</evidence>
<dbReference type="GO" id="GO:0003924">
    <property type="term" value="F:GTPase activity"/>
    <property type="evidence" value="ECO:0007669"/>
    <property type="project" value="InterPro"/>
</dbReference>
<dbReference type="HOGENOM" id="CLU_014184_1_1_1"/>
<dbReference type="GO" id="GO:0046872">
    <property type="term" value="F:metal ion binding"/>
    <property type="evidence" value="ECO:0007669"/>
    <property type="project" value="UniProtKB-KW"/>
</dbReference>
<dbReference type="SMART" id="SM00275">
    <property type="entry name" value="G_alpha"/>
    <property type="match status" value="1"/>
</dbReference>
<evidence type="ECO:0000256" key="1">
    <source>
        <dbReference type="ARBA" id="ARBA00022723"/>
    </source>
</evidence>
<keyword evidence="4" id="KW-0807">Transducer</keyword>
<name>B0DJ46_LACBS</name>
<dbReference type="EMBL" id="DS547113">
    <property type="protein sequence ID" value="EDR05340.1"/>
    <property type="molecule type" value="Genomic_DNA"/>
</dbReference>
<dbReference type="PRINTS" id="PR00318">
    <property type="entry name" value="GPROTEINA"/>
</dbReference>
<evidence type="ECO:0000256" key="2">
    <source>
        <dbReference type="ARBA" id="ARBA00022741"/>
    </source>
</evidence>
<dbReference type="GO" id="GO:0031683">
    <property type="term" value="F:G-protein beta/gamma-subunit complex binding"/>
    <property type="evidence" value="ECO:0007669"/>
    <property type="project" value="InterPro"/>
</dbReference>
<dbReference type="Gene3D" id="3.40.50.300">
    <property type="entry name" value="P-loop containing nucleotide triphosphate hydrolases"/>
    <property type="match status" value="2"/>
</dbReference>
<dbReference type="GO" id="GO:0007188">
    <property type="term" value="P:adenylate cyclase-modulating G protein-coupled receptor signaling pathway"/>
    <property type="evidence" value="ECO:0007669"/>
    <property type="project" value="TreeGrafter"/>
</dbReference>
<proteinExistence type="predicted"/>
<feature type="binding site" evidence="6">
    <location>
        <position position="72"/>
    </location>
    <ligand>
        <name>Mg(2+)</name>
        <dbReference type="ChEBI" id="CHEBI:18420"/>
    </ligand>
</feature>
<feature type="region of interest" description="Disordered" evidence="7">
    <location>
        <begin position="117"/>
        <end position="147"/>
    </location>
</feature>
<dbReference type="InterPro" id="IPR027417">
    <property type="entry name" value="P-loop_NTPase"/>
</dbReference>
<dbReference type="RefSeq" id="XP_001883898.1">
    <property type="nucleotide sequence ID" value="XM_001883863.1"/>
</dbReference>
<dbReference type="STRING" id="486041.B0DJ46"/>
<reference evidence="8 9" key="1">
    <citation type="journal article" date="2008" name="Nature">
        <title>The genome of Laccaria bicolor provides insights into mycorrhizal symbiosis.</title>
        <authorList>
            <person name="Martin F."/>
            <person name="Aerts A."/>
            <person name="Ahren D."/>
            <person name="Brun A."/>
            <person name="Danchin E.G.J."/>
            <person name="Duchaussoy F."/>
            <person name="Gibon J."/>
            <person name="Kohler A."/>
            <person name="Lindquist E."/>
            <person name="Pereda V."/>
            <person name="Salamov A."/>
            <person name="Shapiro H.J."/>
            <person name="Wuyts J."/>
            <person name="Blaudez D."/>
            <person name="Buee M."/>
            <person name="Brokstein P."/>
            <person name="Canbaeck B."/>
            <person name="Cohen D."/>
            <person name="Courty P.E."/>
            <person name="Coutinho P.M."/>
            <person name="Delaruelle C."/>
            <person name="Detter J.C."/>
            <person name="Deveau A."/>
            <person name="DiFazio S."/>
            <person name="Duplessis S."/>
            <person name="Fraissinet-Tachet L."/>
            <person name="Lucic E."/>
            <person name="Frey-Klett P."/>
            <person name="Fourrey C."/>
            <person name="Feussner I."/>
            <person name="Gay G."/>
            <person name="Grimwood J."/>
            <person name="Hoegger P.J."/>
            <person name="Jain P."/>
            <person name="Kilaru S."/>
            <person name="Labbe J."/>
            <person name="Lin Y.C."/>
            <person name="Legue V."/>
            <person name="Le Tacon F."/>
            <person name="Marmeisse R."/>
            <person name="Melayah D."/>
            <person name="Montanini B."/>
            <person name="Muratet M."/>
            <person name="Nehls U."/>
            <person name="Niculita-Hirzel H."/>
            <person name="Oudot-Le Secq M.P."/>
            <person name="Peter M."/>
            <person name="Quesneville H."/>
            <person name="Rajashekar B."/>
            <person name="Reich M."/>
            <person name="Rouhier N."/>
            <person name="Schmutz J."/>
            <person name="Yin T."/>
            <person name="Chalot M."/>
            <person name="Henrissat B."/>
            <person name="Kuees U."/>
            <person name="Lucas S."/>
            <person name="Van de Peer Y."/>
            <person name="Podila G.K."/>
            <person name="Polle A."/>
            <person name="Pukkila P.J."/>
            <person name="Richardson P.M."/>
            <person name="Rouze P."/>
            <person name="Sanders I.R."/>
            <person name="Stajich J.E."/>
            <person name="Tunlid A."/>
            <person name="Tuskan G."/>
            <person name="Grigoriev I.V."/>
        </authorList>
    </citation>
    <scope>NUCLEOTIDE SEQUENCE [LARGE SCALE GENOMIC DNA]</scope>
    <source>
        <strain evidence="9">S238N-H82 / ATCC MYA-4686</strain>
    </source>
</reference>
<dbReference type="GO" id="GO:0005525">
    <property type="term" value="F:GTP binding"/>
    <property type="evidence" value="ECO:0007669"/>
    <property type="project" value="UniProtKB-KW"/>
</dbReference>
<keyword evidence="6" id="KW-0460">Magnesium</keyword>
<dbReference type="Proteomes" id="UP000001194">
    <property type="component" value="Unassembled WGS sequence"/>
</dbReference>
<feature type="compositionally biased region" description="Basic and acidic residues" evidence="7">
    <location>
        <begin position="21"/>
        <end position="33"/>
    </location>
</feature>
<keyword evidence="3 5" id="KW-0342">GTP-binding</keyword>
<keyword evidence="1 6" id="KW-0479">Metal-binding</keyword>
<keyword evidence="2 5" id="KW-0547">Nucleotide-binding</keyword>
<dbReference type="InParanoid" id="B0DJ46"/>